<dbReference type="GeneID" id="19989014"/>
<name>A0A075VWR6_CAPAN</name>
<evidence type="ECO:0000313" key="3">
    <source>
        <dbReference type="EMBL" id="PHT78706.1"/>
    </source>
</evidence>
<protein>
    <submittedName>
        <fullName evidence="1">Uncharacterized protein</fullName>
    </submittedName>
</protein>
<dbReference type="RefSeq" id="YP_009049688.1">
    <property type="nucleotide sequence ID" value="NC_024624.1"/>
</dbReference>
<keyword evidence="4" id="KW-1185">Reference proteome</keyword>
<gene>
    <name evidence="1" type="primary">orf121</name>
    <name evidence="3" type="ORF">T459_16758</name>
</gene>
<dbReference type="OrthoDB" id="1296239at2759"/>
<dbReference type="OMA" id="KSHSIHR"/>
<sequence length="121" mass="14059">MLPLLEQVMEMLKFELVFSCLLCLAHSTLFAGGRIRLSKLKSHSIHRISPTTLLLARLPTRMRTVRLTPKKNSHSRKRPPFCLSCLIRLSSQCLIRIECILSPYRTKGFYRIFLSLPEFNQ</sequence>
<dbReference type="EMBL" id="KJ865409">
    <property type="protein sequence ID" value="AIG89942.1"/>
    <property type="molecule type" value="Genomic_DNA"/>
</dbReference>
<reference evidence="3 4" key="4">
    <citation type="journal article" date="2017" name="Genome Biol.">
        <title>New reference genome sequences of hot pepper reveal the massive evolution of plant disease-resistance genes by retroduplication.</title>
        <authorList>
            <person name="Kim S."/>
            <person name="Park J."/>
            <person name="Yeom S.I."/>
            <person name="Kim Y.M."/>
            <person name="Seo E."/>
            <person name="Kim K.T."/>
            <person name="Kim M.S."/>
            <person name="Lee J.M."/>
            <person name="Cheong K."/>
            <person name="Shin H.S."/>
            <person name="Kim S.B."/>
            <person name="Han K."/>
            <person name="Lee J."/>
            <person name="Park M."/>
            <person name="Lee H.A."/>
            <person name="Lee H.Y."/>
            <person name="Lee Y."/>
            <person name="Oh S."/>
            <person name="Lee J.H."/>
            <person name="Choi E."/>
            <person name="Choi E."/>
            <person name="Lee S.E."/>
            <person name="Jeon J."/>
            <person name="Kim H."/>
            <person name="Choi G."/>
            <person name="Song H."/>
            <person name="Lee J."/>
            <person name="Lee S.C."/>
            <person name="Kwon J.K."/>
            <person name="Lee H.Y."/>
            <person name="Koo N."/>
            <person name="Hong Y."/>
            <person name="Kim R.W."/>
            <person name="Kang W.H."/>
            <person name="Huh J.H."/>
            <person name="Kang B.C."/>
            <person name="Yang T.J."/>
            <person name="Lee Y.H."/>
            <person name="Bennetzen J.L."/>
            <person name="Choi D."/>
        </authorList>
    </citation>
    <scope>NUCLEOTIDE SEQUENCE [LARGE SCALE GENOMIC DNA]</scope>
    <source>
        <strain evidence="4">cv. CM334</strain>
    </source>
</reference>
<accession>A0A075VWR6</accession>
<accession>A0A1U8QCU4</accession>
<reference evidence="1" key="1">
    <citation type="journal article" date="2014" name="BMC Genomics">
        <title>Extensive structural variations between mitochondrial genomes of CMS and normal peppers (Capsicum annuum L.) revealed by complete nucleotide sequencing.</title>
        <authorList>
            <person name="Jo Y.D."/>
            <person name="Choi Y."/>
            <person name="Kim D.H."/>
            <person name="Kim B.D."/>
            <person name="Kang B.C."/>
        </authorList>
    </citation>
    <scope>NUCLEOTIDE SEQUENCE</scope>
</reference>
<reference evidence="3" key="2">
    <citation type="journal article" date="2014" name="Nat. Genet.">
        <title>Genome sequence of the hot pepper provides insights into the evolution of pungency in Capsicum species.</title>
        <authorList>
            <person name="Kim S."/>
            <person name="Park M."/>
            <person name="Yeom S.I."/>
            <person name="Kim Y.M."/>
            <person name="Lee J.M."/>
            <person name="Lee H.A."/>
            <person name="Seo E."/>
            <person name="Choi J."/>
            <person name="Cheong K."/>
            <person name="Kim K.T."/>
            <person name="Jung K."/>
            <person name="Lee G.W."/>
            <person name="Oh S.K."/>
            <person name="Bae C."/>
            <person name="Kim S.B."/>
            <person name="Lee H.Y."/>
            <person name="Kim S.Y."/>
            <person name="Kim M.S."/>
            <person name="Kang B.C."/>
            <person name="Jo Y.D."/>
            <person name="Yang H.B."/>
            <person name="Jeong H.J."/>
            <person name="Kang W.H."/>
            <person name="Kwon J.K."/>
            <person name="Shin C."/>
            <person name="Lim J.Y."/>
            <person name="Park J.H."/>
            <person name="Huh J.H."/>
            <person name="Kim J.S."/>
            <person name="Kim B.D."/>
            <person name="Cohen O."/>
            <person name="Paran I."/>
            <person name="Suh M.C."/>
            <person name="Lee S.B."/>
            <person name="Kim Y.K."/>
            <person name="Shin Y."/>
            <person name="Noh S.J."/>
            <person name="Park J."/>
            <person name="Seo Y.S."/>
            <person name="Kwon S.Y."/>
            <person name="Kim H.A."/>
            <person name="Park J.M."/>
            <person name="Kim H.J."/>
            <person name="Choi S.B."/>
            <person name="Bosland P.W."/>
            <person name="Reeves G."/>
            <person name="Jo S.H."/>
            <person name="Lee B.W."/>
            <person name="Cho H.T."/>
            <person name="Choi H.S."/>
            <person name="Lee M.S."/>
            <person name="Yu Y."/>
            <person name="Do Choi Y."/>
            <person name="Park B.S."/>
            <person name="van Deynze A."/>
            <person name="Ashrafi H."/>
            <person name="Hill T."/>
            <person name="Kim W.T."/>
            <person name="Pai H.S."/>
            <person name="Ahn H.K."/>
            <person name="Yeam I."/>
            <person name="Giovannoni J.J."/>
            <person name="Rose J.K."/>
            <person name="Sorensen I."/>
            <person name="Lee S.J."/>
            <person name="Kim R.W."/>
            <person name="Choi I.Y."/>
            <person name="Choi B.S."/>
            <person name="Lim J.S."/>
            <person name="Lee Y.H."/>
            <person name="Choi D."/>
        </authorList>
    </citation>
    <scope>NUCLEOTIDE SEQUENCE [LARGE SCALE GENOMIC DNA]</scope>
</reference>
<reference evidence="2" key="3">
    <citation type="submission" date="2014-05" db="EMBL/GenBank/DDBJ databases">
        <title>Capsicum annuum strain Jeju mitochondrial DNA, complete genome.</title>
        <authorList>
            <person name="Jo Y.D."/>
            <person name="Choi Y."/>
            <person name="Kim D.-H."/>
            <person name="Kim B.-D."/>
            <person name="Kang B.-C."/>
        </authorList>
    </citation>
    <scope>NUCLEOTIDE SEQUENCE</scope>
</reference>
<dbReference type="KEGG" id="cann:19989014"/>
<geneLocation type="mitochondrion" evidence="1"/>
<dbReference type="EMBL" id="KJ865410">
    <property type="protein sequence ID" value="AIG90046.1"/>
    <property type="molecule type" value="Genomic_DNA"/>
</dbReference>
<keyword evidence="1" id="KW-0496">Mitochondrion</keyword>
<dbReference type="Gramene" id="PHT78706">
    <property type="protein sequence ID" value="PHT78706"/>
    <property type="gene ID" value="T459_16758"/>
</dbReference>
<organism evidence="1">
    <name type="scientific">Capsicum annuum</name>
    <name type="common">Capsicum pepper</name>
    <dbReference type="NCBI Taxonomy" id="4072"/>
    <lineage>
        <taxon>Eukaryota</taxon>
        <taxon>Viridiplantae</taxon>
        <taxon>Streptophyta</taxon>
        <taxon>Embryophyta</taxon>
        <taxon>Tracheophyta</taxon>
        <taxon>Spermatophyta</taxon>
        <taxon>Magnoliopsida</taxon>
        <taxon>eudicotyledons</taxon>
        <taxon>Gunneridae</taxon>
        <taxon>Pentapetalae</taxon>
        <taxon>asterids</taxon>
        <taxon>lamiids</taxon>
        <taxon>Solanales</taxon>
        <taxon>Solanaceae</taxon>
        <taxon>Solanoideae</taxon>
        <taxon>Capsiceae</taxon>
        <taxon>Capsicum</taxon>
    </lineage>
</organism>
<dbReference type="EMBL" id="AYRZ02000006">
    <property type="protein sequence ID" value="PHT78706.1"/>
    <property type="molecule type" value="Genomic_DNA"/>
</dbReference>
<dbReference type="Proteomes" id="UP000222542">
    <property type="component" value="Unassembled WGS sequence"/>
</dbReference>
<proteinExistence type="predicted"/>
<evidence type="ECO:0000313" key="2">
    <source>
        <dbReference type="EMBL" id="AIG90046.1"/>
    </source>
</evidence>
<dbReference type="AlphaFoldDB" id="A0A075VWR6"/>
<evidence type="ECO:0000313" key="1">
    <source>
        <dbReference type="EMBL" id="AIG89942.1"/>
    </source>
</evidence>
<evidence type="ECO:0000313" key="4">
    <source>
        <dbReference type="Proteomes" id="UP000222542"/>
    </source>
</evidence>